<evidence type="ECO:0000313" key="2">
    <source>
        <dbReference type="EMBL" id="AXR05564.1"/>
    </source>
</evidence>
<evidence type="ECO:0000256" key="1">
    <source>
        <dbReference type="SAM" id="Phobius"/>
    </source>
</evidence>
<accession>A0A346NJ57</accession>
<dbReference type="AlphaFoldDB" id="A0A346NJ57"/>
<dbReference type="KEGG" id="salm:D0Y50_03755"/>
<dbReference type="RefSeq" id="WP_117315584.1">
    <property type="nucleotide sequence ID" value="NZ_CP031769.1"/>
</dbReference>
<reference evidence="2 3" key="1">
    <citation type="submission" date="2018-08" db="EMBL/GenBank/DDBJ databases">
        <title>Salinimonas sediminis sp. nov., a piezophilic bacterium isolated from a deep-sea sediment sample from the New Britain Trench.</title>
        <authorList>
            <person name="Cao J."/>
        </authorList>
    </citation>
    <scope>NUCLEOTIDE SEQUENCE [LARGE SCALE GENOMIC DNA]</scope>
    <source>
        <strain evidence="2 3">N102</strain>
    </source>
</reference>
<dbReference type="Proteomes" id="UP000262073">
    <property type="component" value="Chromosome"/>
</dbReference>
<dbReference type="EMBL" id="CP031769">
    <property type="protein sequence ID" value="AXR05564.1"/>
    <property type="molecule type" value="Genomic_DNA"/>
</dbReference>
<protein>
    <submittedName>
        <fullName evidence="2">Uncharacterized protein</fullName>
    </submittedName>
</protein>
<sequence length="171" mass="19206">MAVYRDTQGNYCINIFVDLLAGQKTARVYALPARYGSYYTLFLALLIVLSGVAVGASLFEGYNHFGWLARPSADFPAIYAITAITPVLLLALLHLLFTTREVPVAQLVIEKRLSIALYTVFCLGFMQFCGFFYLFAFMDDVFSVFYFCHFLVLLCLFCVSGLKLLLLLLKG</sequence>
<proteinExistence type="predicted"/>
<organism evidence="2 3">
    <name type="scientific">Salinimonas sediminis</name>
    <dbReference type="NCBI Taxonomy" id="2303538"/>
    <lineage>
        <taxon>Bacteria</taxon>
        <taxon>Pseudomonadati</taxon>
        <taxon>Pseudomonadota</taxon>
        <taxon>Gammaproteobacteria</taxon>
        <taxon>Alteromonadales</taxon>
        <taxon>Alteromonadaceae</taxon>
        <taxon>Alteromonas/Salinimonas group</taxon>
        <taxon>Salinimonas</taxon>
    </lineage>
</organism>
<feature type="transmembrane region" description="Helical" evidence="1">
    <location>
        <begin position="117"/>
        <end position="138"/>
    </location>
</feature>
<gene>
    <name evidence="2" type="ORF">D0Y50_03755</name>
</gene>
<name>A0A346NJ57_9ALTE</name>
<feature type="transmembrane region" description="Helical" evidence="1">
    <location>
        <begin position="78"/>
        <end position="97"/>
    </location>
</feature>
<feature type="transmembrane region" description="Helical" evidence="1">
    <location>
        <begin position="144"/>
        <end position="169"/>
    </location>
</feature>
<keyword evidence="1" id="KW-1133">Transmembrane helix</keyword>
<keyword evidence="1" id="KW-0812">Transmembrane</keyword>
<keyword evidence="1" id="KW-0472">Membrane</keyword>
<keyword evidence="3" id="KW-1185">Reference proteome</keyword>
<evidence type="ECO:0000313" key="3">
    <source>
        <dbReference type="Proteomes" id="UP000262073"/>
    </source>
</evidence>
<feature type="transmembrane region" description="Helical" evidence="1">
    <location>
        <begin position="37"/>
        <end position="58"/>
    </location>
</feature>